<dbReference type="EMBL" id="PKPP01000146">
    <property type="protein sequence ID" value="PWA97070.1"/>
    <property type="molecule type" value="Genomic_DNA"/>
</dbReference>
<dbReference type="InterPro" id="IPR006566">
    <property type="entry name" value="FBD"/>
</dbReference>
<dbReference type="AlphaFoldDB" id="A0A2U1QGE7"/>
<keyword evidence="3" id="KW-1185">Reference proteome</keyword>
<evidence type="ECO:0000259" key="1">
    <source>
        <dbReference type="SMART" id="SM00579"/>
    </source>
</evidence>
<sequence>MNVQHMGSQLYTEFTFVELLQCVPLIRTLDIQGSWMEVFEQIDAPPISIKFLDLHDYGGFNLDHLEYFEMESFGNSPFEMELVRLIMANSPVLKKVRLELSCRVSIDEELEILRLPRASSSTMLTIER</sequence>
<protein>
    <submittedName>
        <fullName evidence="2">FBD domain, Leucine-rich repeat domain, L domain-like protein</fullName>
    </submittedName>
</protein>
<feature type="domain" description="FBD" evidence="1">
    <location>
        <begin position="59"/>
        <end position="127"/>
    </location>
</feature>
<comment type="caution">
    <text evidence="2">The sequence shown here is derived from an EMBL/GenBank/DDBJ whole genome shotgun (WGS) entry which is preliminary data.</text>
</comment>
<organism evidence="2 3">
    <name type="scientific">Artemisia annua</name>
    <name type="common">Sweet wormwood</name>
    <dbReference type="NCBI Taxonomy" id="35608"/>
    <lineage>
        <taxon>Eukaryota</taxon>
        <taxon>Viridiplantae</taxon>
        <taxon>Streptophyta</taxon>
        <taxon>Embryophyta</taxon>
        <taxon>Tracheophyta</taxon>
        <taxon>Spermatophyta</taxon>
        <taxon>Magnoliopsida</taxon>
        <taxon>eudicotyledons</taxon>
        <taxon>Gunneridae</taxon>
        <taxon>Pentapetalae</taxon>
        <taxon>asterids</taxon>
        <taxon>campanulids</taxon>
        <taxon>Asterales</taxon>
        <taxon>Asteraceae</taxon>
        <taxon>Asteroideae</taxon>
        <taxon>Anthemideae</taxon>
        <taxon>Artemisiinae</taxon>
        <taxon>Artemisia</taxon>
    </lineage>
</organism>
<dbReference type="Proteomes" id="UP000245207">
    <property type="component" value="Unassembled WGS sequence"/>
</dbReference>
<evidence type="ECO:0000313" key="2">
    <source>
        <dbReference type="EMBL" id="PWA97070.1"/>
    </source>
</evidence>
<gene>
    <name evidence="2" type="ORF">CTI12_AA033150</name>
</gene>
<dbReference type="OrthoDB" id="1298633at2759"/>
<dbReference type="Pfam" id="PF08387">
    <property type="entry name" value="FBD"/>
    <property type="match status" value="1"/>
</dbReference>
<evidence type="ECO:0000313" key="3">
    <source>
        <dbReference type="Proteomes" id="UP000245207"/>
    </source>
</evidence>
<reference evidence="2 3" key="1">
    <citation type="journal article" date="2018" name="Mol. Plant">
        <title>The genome of Artemisia annua provides insight into the evolution of Asteraceae family and artemisinin biosynthesis.</title>
        <authorList>
            <person name="Shen Q."/>
            <person name="Zhang L."/>
            <person name="Liao Z."/>
            <person name="Wang S."/>
            <person name="Yan T."/>
            <person name="Shi P."/>
            <person name="Liu M."/>
            <person name="Fu X."/>
            <person name="Pan Q."/>
            <person name="Wang Y."/>
            <person name="Lv Z."/>
            <person name="Lu X."/>
            <person name="Zhang F."/>
            <person name="Jiang W."/>
            <person name="Ma Y."/>
            <person name="Chen M."/>
            <person name="Hao X."/>
            <person name="Li L."/>
            <person name="Tang Y."/>
            <person name="Lv G."/>
            <person name="Zhou Y."/>
            <person name="Sun X."/>
            <person name="Brodelius P.E."/>
            <person name="Rose J.K.C."/>
            <person name="Tang K."/>
        </authorList>
    </citation>
    <scope>NUCLEOTIDE SEQUENCE [LARGE SCALE GENOMIC DNA]</scope>
    <source>
        <strain evidence="3">cv. Huhao1</strain>
        <tissue evidence="2">Leaf</tissue>
    </source>
</reference>
<proteinExistence type="predicted"/>
<accession>A0A2U1QGE7</accession>
<dbReference type="SMART" id="SM00579">
    <property type="entry name" value="FBD"/>
    <property type="match status" value="1"/>
</dbReference>
<name>A0A2U1QGE7_ARTAN</name>